<reference evidence="11 12" key="1">
    <citation type="submission" date="2016-10" db="EMBL/GenBank/DDBJ databases">
        <authorList>
            <person name="de Groot N.N."/>
        </authorList>
    </citation>
    <scope>NUCLEOTIDE SEQUENCE [LARGE SCALE GENOMIC DNA]</scope>
    <source>
        <strain evidence="11 12">CGMCC 4.5681</strain>
    </source>
</reference>
<dbReference type="PANTHER" id="PTHR43840:SF15">
    <property type="entry name" value="MITOCHONDRIAL METAL TRANSPORTER 1-RELATED"/>
    <property type="match status" value="1"/>
</dbReference>
<feature type="transmembrane region" description="Helical" evidence="8">
    <location>
        <begin position="97"/>
        <end position="121"/>
    </location>
</feature>
<dbReference type="NCBIfam" id="TIGR01297">
    <property type="entry name" value="CDF"/>
    <property type="match status" value="1"/>
</dbReference>
<dbReference type="FunFam" id="1.20.1510.10:FF:000006">
    <property type="entry name" value="Divalent cation efflux transporter"/>
    <property type="match status" value="1"/>
</dbReference>
<evidence type="ECO:0000256" key="3">
    <source>
        <dbReference type="ARBA" id="ARBA00022448"/>
    </source>
</evidence>
<feature type="transmembrane region" description="Helical" evidence="8">
    <location>
        <begin position="236"/>
        <end position="258"/>
    </location>
</feature>
<feature type="transmembrane region" description="Helical" evidence="8">
    <location>
        <begin position="264"/>
        <end position="282"/>
    </location>
</feature>
<dbReference type="GO" id="GO:0005886">
    <property type="term" value="C:plasma membrane"/>
    <property type="evidence" value="ECO:0007669"/>
    <property type="project" value="TreeGrafter"/>
</dbReference>
<dbReference type="SUPFAM" id="SSF161111">
    <property type="entry name" value="Cation efflux protein transmembrane domain-like"/>
    <property type="match status" value="1"/>
</dbReference>
<feature type="domain" description="Cation efflux protein cytoplasmic" evidence="10">
    <location>
        <begin position="295"/>
        <end position="370"/>
    </location>
</feature>
<feature type="transmembrane region" description="Helical" evidence="8">
    <location>
        <begin position="165"/>
        <end position="183"/>
    </location>
</feature>
<dbReference type="PANTHER" id="PTHR43840">
    <property type="entry name" value="MITOCHONDRIAL METAL TRANSPORTER 1-RELATED"/>
    <property type="match status" value="1"/>
</dbReference>
<dbReference type="SUPFAM" id="SSF160240">
    <property type="entry name" value="Cation efflux protein cytoplasmic domain-like"/>
    <property type="match status" value="1"/>
</dbReference>
<evidence type="ECO:0000256" key="8">
    <source>
        <dbReference type="SAM" id="Phobius"/>
    </source>
</evidence>
<feature type="compositionally biased region" description="Basic and acidic residues" evidence="7">
    <location>
        <begin position="19"/>
        <end position="40"/>
    </location>
</feature>
<evidence type="ECO:0000256" key="4">
    <source>
        <dbReference type="ARBA" id="ARBA00022692"/>
    </source>
</evidence>
<name>A0A1G8WGP6_9ACTN</name>
<dbReference type="GO" id="GO:0015086">
    <property type="term" value="F:cadmium ion transmembrane transporter activity"/>
    <property type="evidence" value="ECO:0007669"/>
    <property type="project" value="TreeGrafter"/>
</dbReference>
<feature type="domain" description="Cation efflux protein transmembrane" evidence="9">
    <location>
        <begin position="98"/>
        <end position="290"/>
    </location>
</feature>
<dbReference type="Gene3D" id="3.30.70.1350">
    <property type="entry name" value="Cation efflux protein, cytoplasmic domain"/>
    <property type="match status" value="1"/>
</dbReference>
<evidence type="ECO:0000259" key="10">
    <source>
        <dbReference type="Pfam" id="PF16916"/>
    </source>
</evidence>
<protein>
    <submittedName>
        <fullName evidence="11">Cation diffusion facilitator family transporter</fullName>
    </submittedName>
</protein>
<comment type="similarity">
    <text evidence="2">Belongs to the cation diffusion facilitator (CDF) transporter (TC 2.A.4) family.</text>
</comment>
<gene>
    <name evidence="11" type="ORF">SAMN05421874_103168</name>
</gene>
<comment type="subcellular location">
    <subcellularLocation>
        <location evidence="1">Membrane</location>
        <topology evidence="1">Multi-pass membrane protein</topology>
    </subcellularLocation>
</comment>
<dbReference type="EMBL" id="FNFB01000003">
    <property type="protein sequence ID" value="SDJ77452.1"/>
    <property type="molecule type" value="Genomic_DNA"/>
</dbReference>
<organism evidence="11 12">
    <name type="scientific">Nonomuraea maritima</name>
    <dbReference type="NCBI Taxonomy" id="683260"/>
    <lineage>
        <taxon>Bacteria</taxon>
        <taxon>Bacillati</taxon>
        <taxon>Actinomycetota</taxon>
        <taxon>Actinomycetes</taxon>
        <taxon>Streptosporangiales</taxon>
        <taxon>Streptosporangiaceae</taxon>
        <taxon>Nonomuraea</taxon>
    </lineage>
</organism>
<keyword evidence="12" id="KW-1185">Reference proteome</keyword>
<dbReference type="InterPro" id="IPR027469">
    <property type="entry name" value="Cation_efflux_TMD_sf"/>
</dbReference>
<keyword evidence="6 8" id="KW-0472">Membrane</keyword>
<feature type="transmembrane region" description="Helical" evidence="8">
    <location>
        <begin position="195"/>
        <end position="215"/>
    </location>
</feature>
<accession>A0A1G8WGP6</accession>
<evidence type="ECO:0000313" key="11">
    <source>
        <dbReference type="EMBL" id="SDJ77452.1"/>
    </source>
</evidence>
<dbReference type="GO" id="GO:0006882">
    <property type="term" value="P:intracellular zinc ion homeostasis"/>
    <property type="evidence" value="ECO:0007669"/>
    <property type="project" value="TreeGrafter"/>
</dbReference>
<dbReference type="STRING" id="683260.SAMN05421874_103168"/>
<dbReference type="InterPro" id="IPR058533">
    <property type="entry name" value="Cation_efflux_TM"/>
</dbReference>
<keyword evidence="4 8" id="KW-0812">Transmembrane</keyword>
<dbReference type="AlphaFoldDB" id="A0A1G8WGP6"/>
<dbReference type="Proteomes" id="UP000198683">
    <property type="component" value="Unassembled WGS sequence"/>
</dbReference>
<dbReference type="Pfam" id="PF01545">
    <property type="entry name" value="Cation_efflux"/>
    <property type="match status" value="1"/>
</dbReference>
<feature type="region of interest" description="Disordered" evidence="7">
    <location>
        <begin position="365"/>
        <end position="388"/>
    </location>
</feature>
<evidence type="ECO:0000256" key="5">
    <source>
        <dbReference type="ARBA" id="ARBA00022989"/>
    </source>
</evidence>
<evidence type="ECO:0000256" key="1">
    <source>
        <dbReference type="ARBA" id="ARBA00004141"/>
    </source>
</evidence>
<feature type="compositionally biased region" description="Low complexity" evidence="7">
    <location>
        <begin position="1"/>
        <end position="10"/>
    </location>
</feature>
<proteinExistence type="inferred from homology"/>
<dbReference type="Pfam" id="PF16916">
    <property type="entry name" value="ZT_dimer"/>
    <property type="match status" value="1"/>
</dbReference>
<dbReference type="Gene3D" id="1.20.1510.10">
    <property type="entry name" value="Cation efflux protein transmembrane domain"/>
    <property type="match status" value="1"/>
</dbReference>
<dbReference type="GO" id="GO:0015341">
    <property type="term" value="F:zinc efflux antiporter activity"/>
    <property type="evidence" value="ECO:0007669"/>
    <property type="project" value="TreeGrafter"/>
</dbReference>
<evidence type="ECO:0000256" key="6">
    <source>
        <dbReference type="ARBA" id="ARBA00023136"/>
    </source>
</evidence>
<evidence type="ECO:0000256" key="2">
    <source>
        <dbReference type="ARBA" id="ARBA00008114"/>
    </source>
</evidence>
<evidence type="ECO:0000313" key="12">
    <source>
        <dbReference type="Proteomes" id="UP000198683"/>
    </source>
</evidence>
<dbReference type="InterPro" id="IPR027470">
    <property type="entry name" value="Cation_efflux_CTD"/>
</dbReference>
<sequence length="388" mass="40699">MPEQNPHAHNNPPPHTNHRPPDPRAIAPEHEHAPGPEHGHAHSPAQGHGHGHGHGGEAGWVRRAVGWVAHGVAPHSHDSTGRTDGVLESSGRGLRAVAVSFAVLMVTAAVQAVIVLASGSVALLGDTLHNLADALTAVPLAVAFSLGRRAATRRFTYGYGRAEDLAGIVIVALIAASAAFAGYEAVQRLLDPQEIRAVGWVAAAALIGFAGNEWVARYRISVGRRIGSAALVADGLHARADGFTSLAVLLGAGGAALGHPIADPIVGLLITVAICFVLRDAAREICRRLMDAVDPALVDQAERVLATVAGVRRVGAVRLRWIGHALHAEVEVLVRHDVSVVEAHGVAVEAEHRLIHDLPRLRAATVHTDPDGPTGTDHHARLADHRHP</sequence>
<evidence type="ECO:0000259" key="9">
    <source>
        <dbReference type="Pfam" id="PF01545"/>
    </source>
</evidence>
<evidence type="ECO:0000256" key="7">
    <source>
        <dbReference type="SAM" id="MobiDB-lite"/>
    </source>
</evidence>
<dbReference type="InterPro" id="IPR050291">
    <property type="entry name" value="CDF_Transporter"/>
</dbReference>
<keyword evidence="5 8" id="KW-1133">Transmembrane helix</keyword>
<dbReference type="InterPro" id="IPR002524">
    <property type="entry name" value="Cation_efflux"/>
</dbReference>
<feature type="compositionally biased region" description="Basic and acidic residues" evidence="7">
    <location>
        <begin position="376"/>
        <end position="388"/>
    </location>
</feature>
<dbReference type="InterPro" id="IPR036837">
    <property type="entry name" value="Cation_efflux_CTD_sf"/>
</dbReference>
<feature type="region of interest" description="Disordered" evidence="7">
    <location>
        <begin position="1"/>
        <end position="58"/>
    </location>
</feature>
<keyword evidence="3" id="KW-0813">Transport</keyword>
<dbReference type="RefSeq" id="WP_245740093.1">
    <property type="nucleotide sequence ID" value="NZ_FNFB01000003.1"/>
</dbReference>
<dbReference type="GO" id="GO:0015093">
    <property type="term" value="F:ferrous iron transmembrane transporter activity"/>
    <property type="evidence" value="ECO:0007669"/>
    <property type="project" value="TreeGrafter"/>
</dbReference>